<sequence length="327" mass="36039">MSSHRGTPRHQQPHAQTPGIGAPSTRRVPSSRSDRHPSNSMGPPSTTNSSQSFGISLPSSSPTPSTTSIRRPSNLFVSPPSAAGFLGSNIPSPSPSSIFAPQPYTQYSEFLAPSPSPIQSNTTSLQPPGRGGLTMQNPTQTDHQAAYAHFCRQIQETFRNMARGLLGARPGIYQTQRHPNDFDRDVGNHREVITTPIPTTQAHCRLAAQLSLAVSTLIQSLPLPPTPPYHDQYSQEDLALNEQTLWIVSFPHHFTPAGEMRSGVTDYFRNADRNLKILCRNEEWGVLARRCRREFARFIERLEEFGFEAVFHAVQGEYFGRGGVGAV</sequence>
<evidence type="ECO:0000313" key="3">
    <source>
        <dbReference type="Proteomes" id="UP000316270"/>
    </source>
</evidence>
<organism evidence="2 3">
    <name type="scientific">Venturia effusa</name>
    <dbReference type="NCBI Taxonomy" id="50376"/>
    <lineage>
        <taxon>Eukaryota</taxon>
        <taxon>Fungi</taxon>
        <taxon>Dikarya</taxon>
        <taxon>Ascomycota</taxon>
        <taxon>Pezizomycotina</taxon>
        <taxon>Dothideomycetes</taxon>
        <taxon>Pleosporomycetidae</taxon>
        <taxon>Venturiales</taxon>
        <taxon>Venturiaceae</taxon>
        <taxon>Venturia</taxon>
    </lineage>
</organism>
<feature type="region of interest" description="Disordered" evidence="1">
    <location>
        <begin position="1"/>
        <end position="75"/>
    </location>
</feature>
<gene>
    <name evidence="2" type="ORF">FKW77_010163</name>
</gene>
<reference evidence="2 3" key="1">
    <citation type="submission" date="2019-07" db="EMBL/GenBank/DDBJ databases">
        <title>Finished genome of Venturia effusa.</title>
        <authorList>
            <person name="Young C.A."/>
            <person name="Cox M.P."/>
            <person name="Ganley A.R.D."/>
            <person name="David W.J."/>
        </authorList>
    </citation>
    <scope>NUCLEOTIDE SEQUENCE [LARGE SCALE GENOMIC DNA]</scope>
    <source>
        <strain evidence="3">albino</strain>
    </source>
</reference>
<dbReference type="EMBL" id="CP042187">
    <property type="protein sequence ID" value="QDS69755.1"/>
    <property type="molecule type" value="Genomic_DNA"/>
</dbReference>
<dbReference type="AlphaFoldDB" id="A0A517L293"/>
<evidence type="ECO:0000256" key="1">
    <source>
        <dbReference type="SAM" id="MobiDB-lite"/>
    </source>
</evidence>
<keyword evidence="3" id="KW-1185">Reference proteome</keyword>
<evidence type="ECO:0000313" key="2">
    <source>
        <dbReference type="EMBL" id="QDS69755.1"/>
    </source>
</evidence>
<name>A0A517L293_9PEZI</name>
<proteinExistence type="predicted"/>
<protein>
    <submittedName>
        <fullName evidence="2">Uncharacterized protein</fullName>
    </submittedName>
</protein>
<dbReference type="Proteomes" id="UP000316270">
    <property type="component" value="Chromosome 3"/>
</dbReference>
<accession>A0A517L293</accession>
<feature type="compositionally biased region" description="Polar residues" evidence="1">
    <location>
        <begin position="38"/>
        <end position="54"/>
    </location>
</feature>
<dbReference type="OrthoDB" id="10433557at2759"/>
<feature type="compositionally biased region" description="Low complexity" evidence="1">
    <location>
        <begin position="55"/>
        <end position="73"/>
    </location>
</feature>
<feature type="compositionally biased region" description="Basic residues" evidence="1">
    <location>
        <begin position="1"/>
        <end position="12"/>
    </location>
</feature>